<dbReference type="Pfam" id="PF00392">
    <property type="entry name" value="GntR"/>
    <property type="match status" value="1"/>
</dbReference>
<dbReference type="SUPFAM" id="SSF46785">
    <property type="entry name" value="Winged helix' DNA-binding domain"/>
    <property type="match status" value="1"/>
</dbReference>
<dbReference type="Gene3D" id="1.10.10.10">
    <property type="entry name" value="Winged helix-like DNA-binding domain superfamily/Winged helix DNA-binding domain"/>
    <property type="match status" value="1"/>
</dbReference>
<evidence type="ECO:0000256" key="2">
    <source>
        <dbReference type="ARBA" id="ARBA00023125"/>
    </source>
</evidence>
<dbReference type="InterPro" id="IPR011711">
    <property type="entry name" value="GntR_C"/>
</dbReference>
<reference evidence="5 6" key="1">
    <citation type="submission" date="2017-03" db="EMBL/GenBank/DDBJ databases">
        <authorList>
            <person name="Afonso C.L."/>
            <person name="Miller P.J."/>
            <person name="Scott M.A."/>
            <person name="Spackman E."/>
            <person name="Goraichik I."/>
            <person name="Dimitrov K.M."/>
            <person name="Suarez D.L."/>
            <person name="Swayne D.E."/>
        </authorList>
    </citation>
    <scope>NUCLEOTIDE SEQUENCE [LARGE SCALE GENOMIC DNA]</scope>
    <source>
        <strain evidence="5 6">CECT 7023</strain>
    </source>
</reference>
<dbReference type="GO" id="GO:0003677">
    <property type="term" value="F:DNA binding"/>
    <property type="evidence" value="ECO:0007669"/>
    <property type="project" value="UniProtKB-KW"/>
</dbReference>
<dbReference type="InterPro" id="IPR036390">
    <property type="entry name" value="WH_DNA-bd_sf"/>
</dbReference>
<gene>
    <name evidence="5" type="primary">ydfH_3</name>
    <name evidence="5" type="ORF">ROA7023_04423</name>
</gene>
<organism evidence="5 6">
    <name type="scientific">Roseisalinus antarcticus</name>
    <dbReference type="NCBI Taxonomy" id="254357"/>
    <lineage>
        <taxon>Bacteria</taxon>
        <taxon>Pseudomonadati</taxon>
        <taxon>Pseudomonadota</taxon>
        <taxon>Alphaproteobacteria</taxon>
        <taxon>Rhodobacterales</taxon>
        <taxon>Roseobacteraceae</taxon>
        <taxon>Roseisalinus</taxon>
    </lineage>
</organism>
<dbReference type="RefSeq" id="WP_085881106.1">
    <property type="nucleotide sequence ID" value="NZ_FWFZ01000055.1"/>
</dbReference>
<dbReference type="OrthoDB" id="9788098at2"/>
<dbReference type="InterPro" id="IPR000524">
    <property type="entry name" value="Tscrpt_reg_HTH_GntR"/>
</dbReference>
<keyword evidence="1" id="KW-0805">Transcription regulation</keyword>
<dbReference type="PANTHER" id="PTHR43537">
    <property type="entry name" value="TRANSCRIPTIONAL REGULATOR, GNTR FAMILY"/>
    <property type="match status" value="1"/>
</dbReference>
<dbReference type="SMART" id="SM00345">
    <property type="entry name" value="HTH_GNTR"/>
    <property type="match status" value="1"/>
</dbReference>
<proteinExistence type="predicted"/>
<dbReference type="InterPro" id="IPR008920">
    <property type="entry name" value="TF_FadR/GntR_C"/>
</dbReference>
<accession>A0A1Y5U2U3</accession>
<dbReference type="SUPFAM" id="SSF48008">
    <property type="entry name" value="GntR ligand-binding domain-like"/>
    <property type="match status" value="1"/>
</dbReference>
<dbReference type="PANTHER" id="PTHR43537:SF5">
    <property type="entry name" value="UXU OPERON TRANSCRIPTIONAL REGULATOR"/>
    <property type="match status" value="1"/>
</dbReference>
<dbReference type="Gene3D" id="1.20.120.530">
    <property type="entry name" value="GntR ligand-binding domain-like"/>
    <property type="match status" value="1"/>
</dbReference>
<dbReference type="InterPro" id="IPR036388">
    <property type="entry name" value="WH-like_DNA-bd_sf"/>
</dbReference>
<evidence type="ECO:0000313" key="6">
    <source>
        <dbReference type="Proteomes" id="UP000193900"/>
    </source>
</evidence>
<name>A0A1Y5U2U3_9RHOB</name>
<keyword evidence="6" id="KW-1185">Reference proteome</keyword>
<keyword evidence="2" id="KW-0238">DNA-binding</keyword>
<evidence type="ECO:0000256" key="1">
    <source>
        <dbReference type="ARBA" id="ARBA00023015"/>
    </source>
</evidence>
<dbReference type="PRINTS" id="PR00035">
    <property type="entry name" value="HTHGNTR"/>
</dbReference>
<dbReference type="Pfam" id="PF07729">
    <property type="entry name" value="FCD"/>
    <property type="match status" value="1"/>
</dbReference>
<dbReference type="AlphaFoldDB" id="A0A1Y5U2U3"/>
<dbReference type="SMART" id="SM00895">
    <property type="entry name" value="FCD"/>
    <property type="match status" value="1"/>
</dbReference>
<dbReference type="EMBL" id="FWFZ01000055">
    <property type="protein sequence ID" value="SLN77509.1"/>
    <property type="molecule type" value="Genomic_DNA"/>
</dbReference>
<sequence>MSTTAKRTKDTSSATRIIPEDLLVSIPQTHTRSGRAYAIMRRAIIEMVLEPGSIVNEKAICAELGVSRTPLREALLKLQDESLVRIEPATGTFVARIDLETVFEGHLIRRLLELEMVKLGAQRMTTSAERNLDVNLYKQKRVASDNDFGQFYELDEEFHEIITGIGASHRVWRVIHSAKAQLDRVRRLAFPLPSHLETILSEHEAIVMALKMRNPEKAAEAMDRHLSRVFKSVQSLIADKTHLFTDDARQTLEEFRARSSGTE</sequence>
<dbReference type="PROSITE" id="PS50949">
    <property type="entry name" value="HTH_GNTR"/>
    <property type="match status" value="1"/>
</dbReference>
<evidence type="ECO:0000256" key="3">
    <source>
        <dbReference type="ARBA" id="ARBA00023163"/>
    </source>
</evidence>
<keyword evidence="3" id="KW-0804">Transcription</keyword>
<evidence type="ECO:0000313" key="5">
    <source>
        <dbReference type="EMBL" id="SLN77509.1"/>
    </source>
</evidence>
<dbReference type="GO" id="GO:0003700">
    <property type="term" value="F:DNA-binding transcription factor activity"/>
    <property type="evidence" value="ECO:0007669"/>
    <property type="project" value="InterPro"/>
</dbReference>
<dbReference type="Proteomes" id="UP000193900">
    <property type="component" value="Unassembled WGS sequence"/>
</dbReference>
<evidence type="ECO:0000259" key="4">
    <source>
        <dbReference type="PROSITE" id="PS50949"/>
    </source>
</evidence>
<feature type="domain" description="HTH gntR-type" evidence="4">
    <location>
        <begin position="30"/>
        <end position="97"/>
    </location>
</feature>
<protein>
    <submittedName>
        <fullName evidence="5">Putative HTH-type transcriptional regulator YdfH</fullName>
    </submittedName>
</protein>